<dbReference type="HOGENOM" id="CLU_3412867_0_0_9"/>
<accession>D4KZC5</accession>
<sequence length="28" mass="3133">MGQSHNKSSFVLEKDRSAAKINHMEGMV</sequence>
<dbReference type="AlphaFoldDB" id="D4KZC5"/>
<proteinExistence type="predicted"/>
<protein>
    <submittedName>
        <fullName evidence="1">Uncharacterized protein</fullName>
    </submittedName>
</protein>
<evidence type="ECO:0000313" key="2">
    <source>
        <dbReference type="Proteomes" id="UP000008953"/>
    </source>
</evidence>
<dbReference type="Proteomes" id="UP000008953">
    <property type="component" value="Chromosome"/>
</dbReference>
<gene>
    <name evidence="1" type="ORF">RO1_22070</name>
</gene>
<name>D4KZC5_9FIRM</name>
<reference evidence="1 2" key="2">
    <citation type="submission" date="2010-03" db="EMBL/GenBank/DDBJ databases">
        <authorList>
            <person name="Pajon A."/>
        </authorList>
    </citation>
    <scope>NUCLEOTIDE SEQUENCE [LARGE SCALE GENOMIC DNA]</scope>
    <source>
        <strain evidence="1 2">XB6B4</strain>
    </source>
</reference>
<evidence type="ECO:0000313" key="1">
    <source>
        <dbReference type="EMBL" id="CBL12715.1"/>
    </source>
</evidence>
<organism evidence="1 2">
    <name type="scientific">Roseburia intestinalis XB6B4</name>
    <dbReference type="NCBI Taxonomy" id="718255"/>
    <lineage>
        <taxon>Bacteria</taxon>
        <taxon>Bacillati</taxon>
        <taxon>Bacillota</taxon>
        <taxon>Clostridia</taxon>
        <taxon>Lachnospirales</taxon>
        <taxon>Lachnospiraceae</taxon>
        <taxon>Roseburia</taxon>
    </lineage>
</organism>
<dbReference type="EMBL" id="FP929050">
    <property type="protein sequence ID" value="CBL12715.1"/>
    <property type="molecule type" value="Genomic_DNA"/>
</dbReference>
<reference evidence="1 2" key="1">
    <citation type="submission" date="2010-03" db="EMBL/GenBank/DDBJ databases">
        <title>The genome sequence of Roseburia intestinalis XB6B4.</title>
        <authorList>
            <consortium name="metaHIT consortium -- http://www.metahit.eu/"/>
            <person name="Pajon A."/>
            <person name="Turner K."/>
            <person name="Parkhill J."/>
            <person name="Bernalier A."/>
        </authorList>
    </citation>
    <scope>NUCLEOTIDE SEQUENCE [LARGE SCALE GENOMIC DNA]</scope>
    <source>
        <strain evidence="1 2">XB6B4</strain>
    </source>
</reference>
<dbReference type="KEGG" id="rix:RO1_22070"/>